<reference evidence="1" key="2">
    <citation type="submission" date="2020-11" db="EMBL/GenBank/DDBJ databases">
        <authorList>
            <person name="McCartney M.A."/>
            <person name="Auch B."/>
            <person name="Kono T."/>
            <person name="Mallez S."/>
            <person name="Becker A."/>
            <person name="Gohl D.M."/>
            <person name="Silverstein K.A.T."/>
            <person name="Koren S."/>
            <person name="Bechman K.B."/>
            <person name="Herman A."/>
            <person name="Abrahante J.E."/>
            <person name="Garbe J."/>
        </authorList>
    </citation>
    <scope>NUCLEOTIDE SEQUENCE</scope>
    <source>
        <strain evidence="1">Duluth1</strain>
        <tissue evidence="1">Whole animal</tissue>
    </source>
</reference>
<accession>A0A9D4RLU2</accession>
<evidence type="ECO:0000313" key="2">
    <source>
        <dbReference type="Proteomes" id="UP000828390"/>
    </source>
</evidence>
<dbReference type="EMBL" id="JAIWYP010000002">
    <property type="protein sequence ID" value="KAH3873616.1"/>
    <property type="molecule type" value="Genomic_DNA"/>
</dbReference>
<gene>
    <name evidence="1" type="ORF">DPMN_036854</name>
</gene>
<reference evidence="1" key="1">
    <citation type="journal article" date="2019" name="bioRxiv">
        <title>The Genome of the Zebra Mussel, Dreissena polymorpha: A Resource for Invasive Species Research.</title>
        <authorList>
            <person name="McCartney M.A."/>
            <person name="Auch B."/>
            <person name="Kono T."/>
            <person name="Mallez S."/>
            <person name="Zhang Y."/>
            <person name="Obille A."/>
            <person name="Becker A."/>
            <person name="Abrahante J.E."/>
            <person name="Garbe J."/>
            <person name="Badalamenti J.P."/>
            <person name="Herman A."/>
            <person name="Mangelson H."/>
            <person name="Liachko I."/>
            <person name="Sullivan S."/>
            <person name="Sone E.D."/>
            <person name="Koren S."/>
            <person name="Silverstein K.A.T."/>
            <person name="Beckman K.B."/>
            <person name="Gohl D.M."/>
        </authorList>
    </citation>
    <scope>NUCLEOTIDE SEQUENCE</scope>
    <source>
        <strain evidence="1">Duluth1</strain>
        <tissue evidence="1">Whole animal</tissue>
    </source>
</reference>
<protein>
    <submittedName>
        <fullName evidence="1">Uncharacterized protein</fullName>
    </submittedName>
</protein>
<organism evidence="1 2">
    <name type="scientific">Dreissena polymorpha</name>
    <name type="common">Zebra mussel</name>
    <name type="synonym">Mytilus polymorpha</name>
    <dbReference type="NCBI Taxonomy" id="45954"/>
    <lineage>
        <taxon>Eukaryota</taxon>
        <taxon>Metazoa</taxon>
        <taxon>Spiralia</taxon>
        <taxon>Lophotrochozoa</taxon>
        <taxon>Mollusca</taxon>
        <taxon>Bivalvia</taxon>
        <taxon>Autobranchia</taxon>
        <taxon>Heteroconchia</taxon>
        <taxon>Euheterodonta</taxon>
        <taxon>Imparidentia</taxon>
        <taxon>Neoheterodontei</taxon>
        <taxon>Myida</taxon>
        <taxon>Dreissenoidea</taxon>
        <taxon>Dreissenidae</taxon>
        <taxon>Dreissena</taxon>
    </lineage>
</organism>
<dbReference type="Proteomes" id="UP000828390">
    <property type="component" value="Unassembled WGS sequence"/>
</dbReference>
<dbReference type="AlphaFoldDB" id="A0A9D4RLU2"/>
<sequence length="80" mass="8939">MFSLKKGHTCFQLIPKRTKTWDSIGDTRILRVRSRHQELSPWGSRNGVCPSDREVIGCHGGLVENGVCLVTGRSRFVTIG</sequence>
<comment type="caution">
    <text evidence="1">The sequence shown here is derived from an EMBL/GenBank/DDBJ whole genome shotgun (WGS) entry which is preliminary data.</text>
</comment>
<proteinExistence type="predicted"/>
<evidence type="ECO:0000313" key="1">
    <source>
        <dbReference type="EMBL" id="KAH3873616.1"/>
    </source>
</evidence>
<name>A0A9D4RLU2_DREPO</name>
<keyword evidence="2" id="KW-1185">Reference proteome</keyword>